<keyword evidence="1" id="KW-0812">Transmembrane</keyword>
<dbReference type="Proteomes" id="UP001556631">
    <property type="component" value="Unassembled WGS sequence"/>
</dbReference>
<evidence type="ECO:0000256" key="1">
    <source>
        <dbReference type="SAM" id="Phobius"/>
    </source>
</evidence>
<evidence type="ECO:0000313" key="2">
    <source>
        <dbReference type="EMBL" id="MEX0427390.1"/>
    </source>
</evidence>
<feature type="transmembrane region" description="Helical" evidence="1">
    <location>
        <begin position="146"/>
        <end position="167"/>
    </location>
</feature>
<reference evidence="2 3" key="1">
    <citation type="submission" date="2024-07" db="EMBL/GenBank/DDBJ databases">
        <authorList>
            <person name="Lee S."/>
            <person name="Kang M."/>
        </authorList>
    </citation>
    <scope>NUCLEOTIDE SEQUENCE [LARGE SCALE GENOMIC DNA]</scope>
    <source>
        <strain evidence="2 3">DS6</strain>
    </source>
</reference>
<dbReference type="InterPro" id="IPR047928">
    <property type="entry name" value="Perm_prefix_1"/>
</dbReference>
<keyword evidence="3" id="KW-1185">Reference proteome</keyword>
<feature type="transmembrane region" description="Helical" evidence="1">
    <location>
        <begin position="95"/>
        <end position="115"/>
    </location>
</feature>
<proteinExistence type="predicted"/>
<sequence>MGATTDARVDEWRRYVQRRAAIAASDVDEMEAHLRDQVDDLVAVGLDEDEAFLVAVKRLGNVDALSQEFAREHADRLWKQHVASSPADGERAPEFGVVLLLGVLAALAVRVGIAVLSDQTVVGNAPLLVLPFLGGYFAWKRRVSVTVALTGLVAVAALAVVLNAYPFDGFKGTHVLALVHAPVLLWCLVGVAYGGGRWRSRRRRMDFVRFTGEWVIYYALLALGGMALTGLTAAAFVALGLEPDAALAEWIVPMGAAGAVLVAAWLVEAKQSIIENMAPVLTRVFTPLTVVLLVALFVGLVGGGDLSAVDRQLLMVMDLVLVLVVGLVLYAVSARDPLAPPGWFDRLQLLLVVCALAVDAVVLVAMVVRIADAGLTANKVAALGLNLVLLVNLLRSLQLSTAFVRGRRPFDALERWQTGYLPVYAAWAAVVVIALPPLFHWA</sequence>
<keyword evidence="1" id="KW-0472">Membrane</keyword>
<organism evidence="2 3">
    <name type="scientific">Nocardioides eburneus</name>
    <dbReference type="NCBI Taxonomy" id="3231482"/>
    <lineage>
        <taxon>Bacteria</taxon>
        <taxon>Bacillati</taxon>
        <taxon>Actinomycetota</taxon>
        <taxon>Actinomycetes</taxon>
        <taxon>Propionibacteriales</taxon>
        <taxon>Nocardioidaceae</taxon>
        <taxon>Nocardioides</taxon>
    </lineage>
</organism>
<dbReference type="EMBL" id="JBFPJR010000009">
    <property type="protein sequence ID" value="MEX0427390.1"/>
    <property type="molecule type" value="Genomic_DNA"/>
</dbReference>
<feature type="transmembrane region" description="Helical" evidence="1">
    <location>
        <begin position="250"/>
        <end position="268"/>
    </location>
</feature>
<keyword evidence="1" id="KW-1133">Transmembrane helix</keyword>
<feature type="transmembrane region" description="Helical" evidence="1">
    <location>
        <begin position="280"/>
        <end position="301"/>
    </location>
</feature>
<feature type="transmembrane region" description="Helical" evidence="1">
    <location>
        <begin position="173"/>
        <end position="194"/>
    </location>
</feature>
<comment type="caution">
    <text evidence="2">The sequence shown here is derived from an EMBL/GenBank/DDBJ whole genome shotgun (WGS) entry which is preliminary data.</text>
</comment>
<gene>
    <name evidence="2" type="ORF">AB3X52_07160</name>
</gene>
<feature type="transmembrane region" description="Helical" evidence="1">
    <location>
        <begin position="121"/>
        <end position="139"/>
    </location>
</feature>
<dbReference type="RefSeq" id="WP_367992722.1">
    <property type="nucleotide sequence ID" value="NZ_JBFPJR010000009.1"/>
</dbReference>
<evidence type="ECO:0000313" key="3">
    <source>
        <dbReference type="Proteomes" id="UP001556631"/>
    </source>
</evidence>
<feature type="transmembrane region" description="Helical" evidence="1">
    <location>
        <begin position="215"/>
        <end position="238"/>
    </location>
</feature>
<feature type="transmembrane region" description="Helical" evidence="1">
    <location>
        <begin position="347"/>
        <end position="368"/>
    </location>
</feature>
<protein>
    <submittedName>
        <fullName evidence="2">Permease prefix domain 1-containing protein</fullName>
    </submittedName>
</protein>
<name>A0ABV3SZE5_9ACTN</name>
<accession>A0ABV3SZE5</accession>
<dbReference type="NCBIfam" id="NF038403">
    <property type="entry name" value="perm_prefix_1"/>
    <property type="match status" value="1"/>
</dbReference>
<feature type="transmembrane region" description="Helical" evidence="1">
    <location>
        <begin position="418"/>
        <end position="439"/>
    </location>
</feature>
<feature type="transmembrane region" description="Helical" evidence="1">
    <location>
        <begin position="313"/>
        <end position="335"/>
    </location>
</feature>
<feature type="transmembrane region" description="Helical" evidence="1">
    <location>
        <begin position="380"/>
        <end position="397"/>
    </location>
</feature>